<proteinExistence type="predicted"/>
<evidence type="ECO:0000313" key="4">
    <source>
        <dbReference type="Proteomes" id="UP000224915"/>
    </source>
</evidence>
<reference evidence="3 4" key="1">
    <citation type="submission" date="2017-10" db="EMBL/GenBank/DDBJ databases">
        <title>Sequencing the genomes of 1000 actinobacteria strains.</title>
        <authorList>
            <person name="Klenk H.-P."/>
        </authorList>
    </citation>
    <scope>NUCLEOTIDE SEQUENCE [LARGE SCALE GENOMIC DNA]</scope>
    <source>
        <strain evidence="3 4">DSM 21801</strain>
    </source>
</reference>
<dbReference type="RefSeq" id="WP_098468061.1">
    <property type="nucleotide sequence ID" value="NZ_PDJD01000001.1"/>
</dbReference>
<feature type="region of interest" description="Disordered" evidence="1">
    <location>
        <begin position="29"/>
        <end position="55"/>
    </location>
</feature>
<keyword evidence="2" id="KW-0732">Signal</keyword>
<protein>
    <recommendedName>
        <fullName evidence="5">Copper(I)-binding protein</fullName>
    </recommendedName>
</protein>
<evidence type="ECO:0000256" key="2">
    <source>
        <dbReference type="SAM" id="SignalP"/>
    </source>
</evidence>
<dbReference type="InterPro" id="IPR036182">
    <property type="entry name" value="PCuAC_sf"/>
</dbReference>
<name>A0A2A9CXG0_9MICO</name>
<dbReference type="AlphaFoldDB" id="A0A2A9CXG0"/>
<feature type="signal peptide" evidence="2">
    <location>
        <begin position="1"/>
        <end position="32"/>
    </location>
</feature>
<feature type="compositionally biased region" description="Basic and acidic residues" evidence="1">
    <location>
        <begin position="191"/>
        <end position="205"/>
    </location>
</feature>
<dbReference type="Proteomes" id="UP000224915">
    <property type="component" value="Unassembled WGS sequence"/>
</dbReference>
<evidence type="ECO:0000313" key="3">
    <source>
        <dbReference type="EMBL" id="PFG18831.1"/>
    </source>
</evidence>
<feature type="compositionally biased region" description="Acidic residues" evidence="1">
    <location>
        <begin position="178"/>
        <end position="190"/>
    </location>
</feature>
<dbReference type="PANTHER" id="PTHR36302:SF1">
    <property type="entry name" value="COPPER CHAPERONE PCU(A)C"/>
    <property type="match status" value="1"/>
</dbReference>
<evidence type="ECO:0000256" key="1">
    <source>
        <dbReference type="SAM" id="MobiDB-lite"/>
    </source>
</evidence>
<dbReference type="InterPro" id="IPR007410">
    <property type="entry name" value="LpqE-like"/>
</dbReference>
<dbReference type="SUPFAM" id="SSF110087">
    <property type="entry name" value="DR1885-like metal-binding protein"/>
    <property type="match status" value="1"/>
</dbReference>
<dbReference type="Pfam" id="PF04314">
    <property type="entry name" value="PCuAC"/>
    <property type="match status" value="1"/>
</dbReference>
<feature type="compositionally biased region" description="Low complexity" evidence="1">
    <location>
        <begin position="29"/>
        <end position="48"/>
    </location>
</feature>
<accession>A0A2A9CXG0</accession>
<dbReference type="PROSITE" id="PS51257">
    <property type="entry name" value="PROKAR_LIPOPROTEIN"/>
    <property type="match status" value="1"/>
</dbReference>
<gene>
    <name evidence="3" type="ORF">ATL40_0375</name>
</gene>
<evidence type="ECO:0008006" key="5">
    <source>
        <dbReference type="Google" id="ProtNLM"/>
    </source>
</evidence>
<dbReference type="EMBL" id="PDJD01000001">
    <property type="protein sequence ID" value="PFG18831.1"/>
    <property type="molecule type" value="Genomic_DNA"/>
</dbReference>
<dbReference type="Gene3D" id="2.60.40.1890">
    <property type="entry name" value="PCu(A)C copper chaperone"/>
    <property type="match status" value="1"/>
</dbReference>
<dbReference type="InterPro" id="IPR058248">
    <property type="entry name" value="Lxx211020-like"/>
</dbReference>
<comment type="caution">
    <text evidence="3">The sequence shown here is derived from an EMBL/GenBank/DDBJ whole genome shotgun (WGS) entry which is preliminary data.</text>
</comment>
<dbReference type="PANTHER" id="PTHR36302">
    <property type="entry name" value="BLR7088 PROTEIN"/>
    <property type="match status" value="1"/>
</dbReference>
<dbReference type="OrthoDB" id="9796962at2"/>
<sequence length="205" mass="21515">MTLLRTRHVTATAGAALLALTLAACSSGESSADGAEATETTESAQPTESTDDAGEATDATLTFQDAWTKAAETGMTAAFGTLVNPTDADLQVIGVSSPAATTMELHETVMSEDSMMMQQVEGFTIPAGGELLLEPGGNHLMFMGLTEPILPGDEVEVTLELQDGSTVTFVTSAREFTGADEEYAGEDMDMDHDHEDGDDHSDHDH</sequence>
<organism evidence="3 4">
    <name type="scientific">Serinibacter salmoneus</name>
    <dbReference type="NCBI Taxonomy" id="556530"/>
    <lineage>
        <taxon>Bacteria</taxon>
        <taxon>Bacillati</taxon>
        <taxon>Actinomycetota</taxon>
        <taxon>Actinomycetes</taxon>
        <taxon>Micrococcales</taxon>
        <taxon>Beutenbergiaceae</taxon>
        <taxon>Serinibacter</taxon>
    </lineage>
</organism>
<feature type="chain" id="PRO_5013129096" description="Copper(I)-binding protein" evidence="2">
    <location>
        <begin position="33"/>
        <end position="205"/>
    </location>
</feature>
<feature type="region of interest" description="Disordered" evidence="1">
    <location>
        <begin position="177"/>
        <end position="205"/>
    </location>
</feature>
<keyword evidence="4" id="KW-1185">Reference proteome</keyword>